<dbReference type="Gene3D" id="2.60.120.10">
    <property type="entry name" value="Jelly Rolls"/>
    <property type="match status" value="1"/>
</dbReference>
<dbReference type="PANTHER" id="PTHR36114:SF1">
    <property type="entry name" value="16.7 KDA PROTEIN IN WHIE LOCUS"/>
    <property type="match status" value="1"/>
</dbReference>
<reference evidence="2 3" key="1">
    <citation type="submission" date="2019-08" db="EMBL/GenBank/DDBJ databases">
        <authorList>
            <person name="Vazquez-Campos X."/>
        </authorList>
    </citation>
    <scope>NUCLEOTIDE SEQUENCE [LARGE SCALE GENOMIC DNA]</scope>
    <source>
        <strain evidence="2">LFW-283_2</strain>
    </source>
</reference>
<dbReference type="SUPFAM" id="SSF51182">
    <property type="entry name" value="RmlC-like cupins"/>
    <property type="match status" value="1"/>
</dbReference>
<dbReference type="Proteomes" id="UP000789941">
    <property type="component" value="Unassembled WGS sequence"/>
</dbReference>
<dbReference type="PANTHER" id="PTHR36114">
    <property type="entry name" value="16.7 KDA PROTEIN IN WHIE LOCUS"/>
    <property type="match status" value="1"/>
</dbReference>
<dbReference type="InterPro" id="IPR052044">
    <property type="entry name" value="PKS_Associated_Protein"/>
</dbReference>
<comment type="caution">
    <text evidence="2">The sequence shown here is derived from an EMBL/GenBank/DDBJ whole genome shotgun (WGS) entry which is preliminary data.</text>
</comment>
<dbReference type="Pfam" id="PF07883">
    <property type="entry name" value="Cupin_2"/>
    <property type="match status" value="1"/>
</dbReference>
<protein>
    <submittedName>
        <fullName evidence="2">Cupin domain protein</fullName>
    </submittedName>
</protein>
<dbReference type="EMBL" id="CABMJJ010000011">
    <property type="protein sequence ID" value="VVC04794.1"/>
    <property type="molecule type" value="Genomic_DNA"/>
</dbReference>
<evidence type="ECO:0000313" key="3">
    <source>
        <dbReference type="Proteomes" id="UP000789941"/>
    </source>
</evidence>
<name>A0A5E4LS28_9ARCH</name>
<sequence>MKYKTSLGECVEFIAGDSSRLREILHPAKQKIKLRYSLAHFRVAPGQKTAKHALKTSEVYFLLSGRGKMHISNEEFEVEANDTIYIPPGEVQYIENVSKEELVALCIVDPAWKKEDEIIYE</sequence>
<accession>A0A5E4LS28</accession>
<dbReference type="InterPro" id="IPR011051">
    <property type="entry name" value="RmlC_Cupin_sf"/>
</dbReference>
<dbReference type="CDD" id="cd02214">
    <property type="entry name" value="cupin_MJ1618"/>
    <property type="match status" value="1"/>
</dbReference>
<gene>
    <name evidence="2" type="ORF">LFW2832_01116</name>
</gene>
<evidence type="ECO:0000259" key="1">
    <source>
        <dbReference type="Pfam" id="PF07883"/>
    </source>
</evidence>
<feature type="domain" description="Cupin type-2" evidence="1">
    <location>
        <begin position="40"/>
        <end position="108"/>
    </location>
</feature>
<dbReference type="AlphaFoldDB" id="A0A5E4LS28"/>
<dbReference type="InterPro" id="IPR013096">
    <property type="entry name" value="Cupin_2"/>
</dbReference>
<proteinExistence type="predicted"/>
<organism evidence="2 3">
    <name type="scientific">Candidatus Bilamarchaeum dharawalense</name>
    <dbReference type="NCBI Taxonomy" id="2885759"/>
    <lineage>
        <taxon>Archaea</taxon>
        <taxon>Candidatus Micrarchaeota</taxon>
        <taxon>Candidatus Micrarchaeia</taxon>
        <taxon>Candidatus Anstonellales</taxon>
        <taxon>Candidatus Bilamarchaeaceae</taxon>
        <taxon>Candidatus Bilamarchaeum</taxon>
    </lineage>
</organism>
<evidence type="ECO:0000313" key="2">
    <source>
        <dbReference type="EMBL" id="VVC04794.1"/>
    </source>
</evidence>
<dbReference type="InterPro" id="IPR014710">
    <property type="entry name" value="RmlC-like_jellyroll"/>
</dbReference>